<dbReference type="EMBL" id="JAULSW010000012">
    <property type="protein sequence ID" value="KAK3366484.1"/>
    <property type="molecule type" value="Genomic_DNA"/>
</dbReference>
<accession>A0AAE0JY66</accession>
<proteinExistence type="predicted"/>
<comment type="caution">
    <text evidence="1">The sequence shown here is derived from an EMBL/GenBank/DDBJ whole genome shotgun (WGS) entry which is preliminary data.</text>
</comment>
<evidence type="ECO:0000313" key="1">
    <source>
        <dbReference type="EMBL" id="KAK3366484.1"/>
    </source>
</evidence>
<reference evidence="1" key="1">
    <citation type="journal article" date="2023" name="Mol. Phylogenet. Evol.">
        <title>Genome-scale phylogeny and comparative genomics of the fungal order Sordariales.</title>
        <authorList>
            <person name="Hensen N."/>
            <person name="Bonometti L."/>
            <person name="Westerberg I."/>
            <person name="Brannstrom I.O."/>
            <person name="Guillou S."/>
            <person name="Cros-Aarteil S."/>
            <person name="Calhoun S."/>
            <person name="Haridas S."/>
            <person name="Kuo A."/>
            <person name="Mondo S."/>
            <person name="Pangilinan J."/>
            <person name="Riley R."/>
            <person name="LaButti K."/>
            <person name="Andreopoulos B."/>
            <person name="Lipzen A."/>
            <person name="Chen C."/>
            <person name="Yan M."/>
            <person name="Daum C."/>
            <person name="Ng V."/>
            <person name="Clum A."/>
            <person name="Steindorff A."/>
            <person name="Ohm R.A."/>
            <person name="Martin F."/>
            <person name="Silar P."/>
            <person name="Natvig D.O."/>
            <person name="Lalanne C."/>
            <person name="Gautier V."/>
            <person name="Ament-Velasquez S.L."/>
            <person name="Kruys A."/>
            <person name="Hutchinson M.I."/>
            <person name="Powell A.J."/>
            <person name="Barry K."/>
            <person name="Miller A.N."/>
            <person name="Grigoriev I.V."/>
            <person name="Debuchy R."/>
            <person name="Gladieux P."/>
            <person name="Hiltunen Thoren M."/>
            <person name="Johannesson H."/>
        </authorList>
    </citation>
    <scope>NUCLEOTIDE SEQUENCE</scope>
    <source>
        <strain evidence="1">CBS 232.78</strain>
    </source>
</reference>
<sequence length="109" mass="11691">VVLSKAHNAGLQTHNAADSKDVGNLYNTLPLCIGARAMSTESIWSAAELVNGAVGNVFDLARHGSVDGPREEAPFVMLVKMDKYEGLPCFPEDGSIRCSDFTIHSELSK</sequence>
<gene>
    <name evidence="1" type="ORF">B0H63DRAFT_405325</name>
</gene>
<dbReference type="Proteomes" id="UP001285441">
    <property type="component" value="Unassembled WGS sequence"/>
</dbReference>
<feature type="non-terminal residue" evidence="1">
    <location>
        <position position="1"/>
    </location>
</feature>
<evidence type="ECO:0000313" key="2">
    <source>
        <dbReference type="Proteomes" id="UP001285441"/>
    </source>
</evidence>
<keyword evidence="2" id="KW-1185">Reference proteome</keyword>
<protein>
    <submittedName>
        <fullName evidence="1">Uncharacterized protein</fullName>
    </submittedName>
</protein>
<name>A0AAE0JY66_9PEZI</name>
<dbReference type="AlphaFoldDB" id="A0AAE0JY66"/>
<organism evidence="1 2">
    <name type="scientific">Podospora didyma</name>
    <dbReference type="NCBI Taxonomy" id="330526"/>
    <lineage>
        <taxon>Eukaryota</taxon>
        <taxon>Fungi</taxon>
        <taxon>Dikarya</taxon>
        <taxon>Ascomycota</taxon>
        <taxon>Pezizomycotina</taxon>
        <taxon>Sordariomycetes</taxon>
        <taxon>Sordariomycetidae</taxon>
        <taxon>Sordariales</taxon>
        <taxon>Podosporaceae</taxon>
        <taxon>Podospora</taxon>
    </lineage>
</organism>
<reference evidence="1" key="2">
    <citation type="submission" date="2023-06" db="EMBL/GenBank/DDBJ databases">
        <authorList>
            <consortium name="Lawrence Berkeley National Laboratory"/>
            <person name="Haridas S."/>
            <person name="Hensen N."/>
            <person name="Bonometti L."/>
            <person name="Westerberg I."/>
            <person name="Brannstrom I.O."/>
            <person name="Guillou S."/>
            <person name="Cros-Aarteil S."/>
            <person name="Calhoun S."/>
            <person name="Kuo A."/>
            <person name="Mondo S."/>
            <person name="Pangilinan J."/>
            <person name="Riley R."/>
            <person name="LaButti K."/>
            <person name="Andreopoulos B."/>
            <person name="Lipzen A."/>
            <person name="Chen C."/>
            <person name="Yanf M."/>
            <person name="Daum C."/>
            <person name="Ng V."/>
            <person name="Clum A."/>
            <person name="Steindorff A."/>
            <person name="Ohm R."/>
            <person name="Martin F."/>
            <person name="Silar P."/>
            <person name="Natvig D."/>
            <person name="Lalanne C."/>
            <person name="Gautier V."/>
            <person name="Ament-velasquez S.L."/>
            <person name="Kruys A."/>
            <person name="Hutchinson M.I."/>
            <person name="Powell A.J."/>
            <person name="Barry K."/>
            <person name="Miller A.N."/>
            <person name="Grigoriev I.V."/>
            <person name="Debuchy R."/>
            <person name="Gladieux P."/>
            <person name="Thoren M.H."/>
            <person name="Johannesson H."/>
        </authorList>
    </citation>
    <scope>NUCLEOTIDE SEQUENCE</scope>
    <source>
        <strain evidence="1">CBS 232.78</strain>
    </source>
</reference>